<organism evidence="1 2">
    <name type="scientific">Actinoplanes philippinensis</name>
    <dbReference type="NCBI Taxonomy" id="35752"/>
    <lineage>
        <taxon>Bacteria</taxon>
        <taxon>Bacillati</taxon>
        <taxon>Actinomycetota</taxon>
        <taxon>Actinomycetes</taxon>
        <taxon>Micromonosporales</taxon>
        <taxon>Micromonosporaceae</taxon>
        <taxon>Actinoplanes</taxon>
    </lineage>
</organism>
<dbReference type="RefSeq" id="WP_093619518.1">
    <property type="nucleotide sequence ID" value="NZ_BOMT01000067.1"/>
</dbReference>
<dbReference type="Proteomes" id="UP000199645">
    <property type="component" value="Unassembled WGS sequence"/>
</dbReference>
<protein>
    <submittedName>
        <fullName evidence="1">Uncharacterized protein</fullName>
    </submittedName>
</protein>
<dbReference type="NCBIfam" id="NF038146">
    <property type="entry name" value="LxmA_leader"/>
    <property type="match status" value="1"/>
</dbReference>
<dbReference type="AlphaFoldDB" id="A0A1I2JJJ4"/>
<accession>A0A1I2JJJ4</accession>
<keyword evidence="2" id="KW-1185">Reference proteome</keyword>
<gene>
    <name evidence="1" type="ORF">SAMN05421541_112181</name>
</gene>
<dbReference type="InterPro" id="IPR049906">
    <property type="entry name" value="LxmA-like_leader"/>
</dbReference>
<dbReference type="EMBL" id="FONV01000012">
    <property type="protein sequence ID" value="SFF52861.1"/>
    <property type="molecule type" value="Genomic_DNA"/>
</dbReference>
<sequence length="59" mass="6139">MEKTENLNELIEGYLVYSETDELNVAAAADAPATSAPCAAATASWLISQFSGKTIAEGC</sequence>
<dbReference type="STRING" id="35752.SAMN05421541_112181"/>
<evidence type="ECO:0000313" key="2">
    <source>
        <dbReference type="Proteomes" id="UP000199645"/>
    </source>
</evidence>
<proteinExistence type="predicted"/>
<reference evidence="1 2" key="1">
    <citation type="submission" date="2016-10" db="EMBL/GenBank/DDBJ databases">
        <authorList>
            <person name="de Groot N.N."/>
        </authorList>
    </citation>
    <scope>NUCLEOTIDE SEQUENCE [LARGE SCALE GENOMIC DNA]</scope>
    <source>
        <strain evidence="1 2">DSM 43019</strain>
    </source>
</reference>
<evidence type="ECO:0000313" key="1">
    <source>
        <dbReference type="EMBL" id="SFF52861.1"/>
    </source>
</evidence>
<name>A0A1I2JJJ4_9ACTN</name>